<organism evidence="1 2">
    <name type="scientific">Triparma verrucosa</name>
    <dbReference type="NCBI Taxonomy" id="1606542"/>
    <lineage>
        <taxon>Eukaryota</taxon>
        <taxon>Sar</taxon>
        <taxon>Stramenopiles</taxon>
        <taxon>Ochrophyta</taxon>
        <taxon>Bolidophyceae</taxon>
        <taxon>Parmales</taxon>
        <taxon>Triparmaceae</taxon>
        <taxon>Triparma</taxon>
    </lineage>
</organism>
<dbReference type="AlphaFoldDB" id="A0A9W7KW84"/>
<name>A0A9W7KW84_9STRA</name>
<evidence type="ECO:0000313" key="1">
    <source>
        <dbReference type="EMBL" id="GMI14028.1"/>
    </source>
</evidence>
<evidence type="ECO:0000313" key="2">
    <source>
        <dbReference type="Proteomes" id="UP001165160"/>
    </source>
</evidence>
<protein>
    <submittedName>
        <fullName evidence="1">Uncharacterized protein</fullName>
    </submittedName>
</protein>
<keyword evidence="2" id="KW-1185">Reference proteome</keyword>
<dbReference type="SUPFAM" id="SSF51161">
    <property type="entry name" value="Trimeric LpxA-like enzymes"/>
    <property type="match status" value="1"/>
</dbReference>
<dbReference type="EMBL" id="BRXX01000487">
    <property type="protein sequence ID" value="GMI14028.1"/>
    <property type="molecule type" value="Genomic_DNA"/>
</dbReference>
<gene>
    <name evidence="1" type="ORF">TrVE_jg11357</name>
</gene>
<dbReference type="Proteomes" id="UP001165160">
    <property type="component" value="Unassembled WGS sequence"/>
</dbReference>
<dbReference type="InterPro" id="IPR047324">
    <property type="entry name" value="LbH_gamma_CA-like"/>
</dbReference>
<dbReference type="CDD" id="cd04645">
    <property type="entry name" value="LbH_gamma_CA_like"/>
    <property type="match status" value="1"/>
</dbReference>
<dbReference type="InterPro" id="IPR050484">
    <property type="entry name" value="Transf_Hexapept/Carb_Anhydrase"/>
</dbReference>
<sequence length="268" mass="28599">MQNLSHSLLSKVPNTLRSLSRQTKRFMGGGGVEPVGVVPRERNVKVGRAIKETGLAAKVAGGEEVFSVRRPLMPLLGSTPVLSNDTFIAPSATVIGDVTLYDYTSIWYSSVLLGDYNSIKLGGMSNVQDRCVISTIPKLTTGFPSTVTLGNYVSVGPNSVLTSCTIGDNVIIGEGTVIGSGSVISSNVILEPGTIVPEYSFIPGDQKWGGNPASYIEDLSEHATDDIQGHAKQVQLLAEDHFEEYLPYGNAYKHLEEVVEGEIGEGKV</sequence>
<dbReference type="InterPro" id="IPR011004">
    <property type="entry name" value="Trimer_LpxA-like_sf"/>
</dbReference>
<proteinExistence type="predicted"/>
<dbReference type="InterPro" id="IPR001451">
    <property type="entry name" value="Hexapep"/>
</dbReference>
<reference evidence="2" key="1">
    <citation type="journal article" date="2023" name="Commun. Biol.">
        <title>Genome analysis of Parmales, the sister group of diatoms, reveals the evolutionary specialization of diatoms from phago-mixotrophs to photoautotrophs.</title>
        <authorList>
            <person name="Ban H."/>
            <person name="Sato S."/>
            <person name="Yoshikawa S."/>
            <person name="Yamada K."/>
            <person name="Nakamura Y."/>
            <person name="Ichinomiya M."/>
            <person name="Sato N."/>
            <person name="Blanc-Mathieu R."/>
            <person name="Endo H."/>
            <person name="Kuwata A."/>
            <person name="Ogata H."/>
        </authorList>
    </citation>
    <scope>NUCLEOTIDE SEQUENCE [LARGE SCALE GENOMIC DNA]</scope>
    <source>
        <strain evidence="2">NIES 3699</strain>
    </source>
</reference>
<accession>A0A9W7KW84</accession>
<comment type="caution">
    <text evidence="1">The sequence shown here is derived from an EMBL/GenBank/DDBJ whole genome shotgun (WGS) entry which is preliminary data.</text>
</comment>
<dbReference type="PANTHER" id="PTHR13061:SF29">
    <property type="entry name" value="GAMMA CARBONIC ANHYDRASE-LIKE 1, MITOCHONDRIAL-RELATED"/>
    <property type="match status" value="1"/>
</dbReference>
<dbReference type="PANTHER" id="PTHR13061">
    <property type="entry name" value="DYNACTIN SUBUNIT P25"/>
    <property type="match status" value="1"/>
</dbReference>
<dbReference type="Pfam" id="PF00132">
    <property type="entry name" value="Hexapep"/>
    <property type="match status" value="1"/>
</dbReference>
<dbReference type="Gene3D" id="2.160.10.10">
    <property type="entry name" value="Hexapeptide repeat proteins"/>
    <property type="match status" value="1"/>
</dbReference>